<dbReference type="SMART" id="SM00729">
    <property type="entry name" value="Elp3"/>
    <property type="match status" value="1"/>
</dbReference>
<evidence type="ECO:0000256" key="1">
    <source>
        <dbReference type="ARBA" id="ARBA00001966"/>
    </source>
</evidence>
<keyword evidence="2" id="KW-0949">S-adenosyl-L-methionine</keyword>
<dbReference type="InterPro" id="IPR051198">
    <property type="entry name" value="BchE-like"/>
</dbReference>
<dbReference type="PROSITE" id="PS51918">
    <property type="entry name" value="RADICAL_SAM"/>
    <property type="match status" value="1"/>
</dbReference>
<evidence type="ECO:0000313" key="9">
    <source>
        <dbReference type="Proteomes" id="UP000638560"/>
    </source>
</evidence>
<evidence type="ECO:0000256" key="2">
    <source>
        <dbReference type="ARBA" id="ARBA00022691"/>
    </source>
</evidence>
<dbReference type="InterPro" id="IPR006638">
    <property type="entry name" value="Elp3/MiaA/NifB-like_rSAM"/>
</dbReference>
<dbReference type="SFLD" id="SFLDS00029">
    <property type="entry name" value="Radical_SAM"/>
    <property type="match status" value="1"/>
</dbReference>
<evidence type="ECO:0000313" key="8">
    <source>
        <dbReference type="EMBL" id="MBF9127618.1"/>
    </source>
</evidence>
<evidence type="ECO:0000256" key="3">
    <source>
        <dbReference type="ARBA" id="ARBA00022723"/>
    </source>
</evidence>
<dbReference type="InterPro" id="IPR007197">
    <property type="entry name" value="rSAM"/>
</dbReference>
<dbReference type="EMBL" id="JADPUN010000032">
    <property type="protein sequence ID" value="MBF9127618.1"/>
    <property type="molecule type" value="Genomic_DNA"/>
</dbReference>
<dbReference type="Gene3D" id="3.40.50.280">
    <property type="entry name" value="Cobalamin-binding domain"/>
    <property type="match status" value="1"/>
</dbReference>
<dbReference type="InterPro" id="IPR058240">
    <property type="entry name" value="rSAM_sf"/>
</dbReference>
<dbReference type="RefSeq" id="WP_196199278.1">
    <property type="nucleotide sequence ID" value="NZ_JADPUN010000032.1"/>
</dbReference>
<comment type="cofactor">
    <cofactor evidence="1">
        <name>[4Fe-4S] cluster</name>
        <dbReference type="ChEBI" id="CHEBI:49883"/>
    </cofactor>
</comment>
<comment type="caution">
    <text evidence="8">The sequence shown here is derived from an EMBL/GenBank/DDBJ whole genome shotgun (WGS) entry which is preliminary data.</text>
</comment>
<keyword evidence="3" id="KW-0479">Metal-binding</keyword>
<evidence type="ECO:0000259" key="6">
    <source>
        <dbReference type="PROSITE" id="PS51332"/>
    </source>
</evidence>
<name>A0ABS0GN58_9ACTN</name>
<dbReference type="SFLD" id="SFLDG01082">
    <property type="entry name" value="B12-binding_domain_containing"/>
    <property type="match status" value="1"/>
</dbReference>
<dbReference type="SUPFAM" id="SSF102114">
    <property type="entry name" value="Radical SAM enzymes"/>
    <property type="match status" value="1"/>
</dbReference>
<evidence type="ECO:0000256" key="5">
    <source>
        <dbReference type="ARBA" id="ARBA00023014"/>
    </source>
</evidence>
<protein>
    <submittedName>
        <fullName evidence="8">Radical SAM protein</fullName>
    </submittedName>
</protein>
<dbReference type="Pfam" id="PF04055">
    <property type="entry name" value="Radical_SAM"/>
    <property type="match status" value="1"/>
</dbReference>
<dbReference type="Gene3D" id="3.80.30.20">
    <property type="entry name" value="tm_1862 like domain"/>
    <property type="match status" value="1"/>
</dbReference>
<dbReference type="PANTHER" id="PTHR43409">
    <property type="entry name" value="ANAEROBIC MAGNESIUM-PROTOPORPHYRIN IX MONOMETHYL ESTER CYCLASE-RELATED"/>
    <property type="match status" value="1"/>
</dbReference>
<proteinExistence type="predicted"/>
<keyword evidence="9" id="KW-1185">Reference proteome</keyword>
<organism evidence="8 9">
    <name type="scientific">Plantactinospora alkalitolerans</name>
    <dbReference type="NCBI Taxonomy" id="2789879"/>
    <lineage>
        <taxon>Bacteria</taxon>
        <taxon>Bacillati</taxon>
        <taxon>Actinomycetota</taxon>
        <taxon>Actinomycetes</taxon>
        <taxon>Micromonosporales</taxon>
        <taxon>Micromonosporaceae</taxon>
        <taxon>Plantactinospora</taxon>
    </lineage>
</organism>
<keyword evidence="5" id="KW-0411">Iron-sulfur</keyword>
<reference evidence="8 9" key="1">
    <citation type="submission" date="2020-11" db="EMBL/GenBank/DDBJ databases">
        <title>A novel isolate from a Black sea contaminated sediment with potential to produce alkanes: Plantactinospora alkalitolerans sp. nov.</title>
        <authorList>
            <person name="Carro L."/>
            <person name="Veyisoglu A."/>
            <person name="Guven K."/>
            <person name="Schumann P."/>
            <person name="Klenk H.-P."/>
            <person name="Sahin N."/>
        </authorList>
    </citation>
    <scope>NUCLEOTIDE SEQUENCE [LARGE SCALE GENOMIC DNA]</scope>
    <source>
        <strain evidence="8 9">S1510</strain>
    </source>
</reference>
<accession>A0ABS0GN58</accession>
<keyword evidence="4" id="KW-0408">Iron</keyword>
<feature type="domain" description="B12-binding" evidence="6">
    <location>
        <begin position="22"/>
        <end position="167"/>
    </location>
</feature>
<evidence type="ECO:0000256" key="4">
    <source>
        <dbReference type="ARBA" id="ARBA00023004"/>
    </source>
</evidence>
<dbReference type="InterPro" id="IPR006158">
    <property type="entry name" value="Cobalamin-bd"/>
</dbReference>
<gene>
    <name evidence="8" type="ORF">I0C86_01190</name>
</gene>
<dbReference type="InterPro" id="IPR023404">
    <property type="entry name" value="rSAM_horseshoe"/>
</dbReference>
<dbReference type="PANTHER" id="PTHR43409:SF7">
    <property type="entry name" value="BLL1977 PROTEIN"/>
    <property type="match status" value="1"/>
</dbReference>
<dbReference type="Proteomes" id="UP000638560">
    <property type="component" value="Unassembled WGS sequence"/>
</dbReference>
<sequence>MPAQHAPTSQEGDPDGVPEPLRARVVLVALFSERYPAIGESHGISAIAGAARSRLGNRLQSLTLIDKVMTGVEDCSDAVDAIRSANANVLGISLQYGTYSVLKRELPQMRAAIIGGRSLVIFGGPLASYLGNELLQEIDSESIIVEGEGDAAFPKLVTAWLDDAPLDNIENTRLLGTRGQAVAGRRALGDLQAAEPPFRNHVREIAQHGGQIFIESSRGCSWAACTFCLRGLTDVKGRPNEYRRFSQARVFSDIRTLRNSGITTVTFADEDFLGGSLDSVAPFILGLTSFLRETSPEFVFDVSMTIDSVLGLRDSPDEALLRQDLLGRLKEAGLRKVFLGIESGSVTQLRRYAKGHRPENCAAAVRRLREIGVVVEVGFIMFDPLCSLTEIEQNLCFLRTENLVASVSALTNEMRLQHGSTYMRLLEREESRLGQLIYTRQLDRDTLSYQYRYVDPRVRELTDTLRRSQSQARDLVYPLKALTRYGDRGALADAANDVREILANVRQAQFNGLKASVDRLLSGEDCAEVYSQHLVPALEKAASELLDTVSQFGRSAAEHPVVLRVVEAGRKVRAGSLRTPITSQRTTSRMTEIDACDF</sequence>
<dbReference type="PROSITE" id="PS51332">
    <property type="entry name" value="B12_BINDING"/>
    <property type="match status" value="1"/>
</dbReference>
<feature type="domain" description="Radical SAM core" evidence="7">
    <location>
        <begin position="206"/>
        <end position="450"/>
    </location>
</feature>
<evidence type="ECO:0000259" key="7">
    <source>
        <dbReference type="PROSITE" id="PS51918"/>
    </source>
</evidence>